<dbReference type="OrthoDB" id="8611255at2"/>
<comment type="caution">
    <text evidence="1">The sequence shown here is derived from an EMBL/GenBank/DDBJ whole genome shotgun (WGS) entry which is preliminary data.</text>
</comment>
<reference evidence="2" key="1">
    <citation type="submission" date="2016-05" db="EMBL/GenBank/DDBJ databases">
        <title>Draft genome of Corynebacterium afermentans subsp. afermentans LCDC 88199T.</title>
        <authorList>
            <person name="Bernier A.-M."/>
            <person name="Bernard K."/>
        </authorList>
    </citation>
    <scope>NUCLEOTIDE SEQUENCE [LARGE SCALE GENOMIC DNA]</scope>
    <source>
        <strain evidence="2">NML04-0072</strain>
    </source>
</reference>
<proteinExistence type="predicted"/>
<dbReference type="AlphaFoldDB" id="A0A1A9RHX1"/>
<name>A0A1A9RHX1_EIKCO</name>
<dbReference type="Proteomes" id="UP000077589">
    <property type="component" value="Unassembled WGS sequence"/>
</dbReference>
<sequence>MFGRRFQVAFIARQTQSKRDGGYLKVMKQMMAAALLLCLLAPAYAKDTERLDQLVFARQARMAAQYLGEQTSSLAVDHFLAMTPEQQSEFDRLLADKQQAAHWESEMRGQVMQQFVGYIVQCYAENQADLCAYRDIAGRILMRQTLEQSNDKQPIMPLHEQTQSWITGHPRQAAEAEQIAEWMARLALLPGSKDR</sequence>
<dbReference type="EMBL" id="LXSG01000035">
    <property type="protein sequence ID" value="OAM17613.1"/>
    <property type="molecule type" value="Genomic_DNA"/>
</dbReference>
<protein>
    <submittedName>
        <fullName evidence="1">Uncharacterized protein</fullName>
    </submittedName>
</protein>
<dbReference type="STRING" id="539.A7P85_10290"/>
<organism evidence="1 2">
    <name type="scientific">Eikenella corrodens</name>
    <dbReference type="NCBI Taxonomy" id="539"/>
    <lineage>
        <taxon>Bacteria</taxon>
        <taxon>Pseudomonadati</taxon>
        <taxon>Pseudomonadota</taxon>
        <taxon>Betaproteobacteria</taxon>
        <taxon>Neisseriales</taxon>
        <taxon>Neisseriaceae</taxon>
        <taxon>Eikenella</taxon>
    </lineage>
</organism>
<evidence type="ECO:0000313" key="1">
    <source>
        <dbReference type="EMBL" id="OAM17613.1"/>
    </source>
</evidence>
<gene>
    <name evidence="1" type="ORF">A7P90_07755</name>
</gene>
<accession>A0A1A9RHX1</accession>
<evidence type="ECO:0000313" key="2">
    <source>
        <dbReference type="Proteomes" id="UP000077589"/>
    </source>
</evidence>
<dbReference type="RefSeq" id="WP_155733508.1">
    <property type="nucleotide sequence ID" value="NZ_LXSG01000035.1"/>
</dbReference>